<evidence type="ECO:0000256" key="2">
    <source>
        <dbReference type="ARBA" id="ARBA00022741"/>
    </source>
</evidence>
<dbReference type="GO" id="GO:0016887">
    <property type="term" value="F:ATP hydrolysis activity"/>
    <property type="evidence" value="ECO:0007669"/>
    <property type="project" value="InterPro"/>
</dbReference>
<reference evidence="5 6" key="1">
    <citation type="submission" date="2019-07" db="EMBL/GenBank/DDBJ databases">
        <title>Draft genome for Aliikangiella sp. M105.</title>
        <authorList>
            <person name="Wang G."/>
        </authorList>
    </citation>
    <scope>NUCLEOTIDE SEQUENCE [LARGE SCALE GENOMIC DNA]</scope>
    <source>
        <strain evidence="5 6">M105</strain>
    </source>
</reference>
<dbReference type="EMBL" id="VIKS01000006">
    <property type="protein sequence ID" value="TQV87769.1"/>
    <property type="molecule type" value="Genomic_DNA"/>
</dbReference>
<dbReference type="InterPro" id="IPR003959">
    <property type="entry name" value="ATPase_AAA_core"/>
</dbReference>
<dbReference type="OrthoDB" id="9809379at2"/>
<keyword evidence="2" id="KW-0547">Nucleotide-binding</keyword>
<sequence length="632" mass="71726">MSIAAESINQKESLSGGERDYWSQLLANVLSDRKTPLANEPKASRLTLLSHMFGLNEFEKKLVATLWVCAYSPELRNHLMTFDPVVPVLSPLLVARVFQLDPVYRLSTESPLVIWEMIREQELVDGSVTLAIDPHIVSWLEGNNDLDHWLVSRVNLLTPSFQLKSWSLNRYKKKISAHLKKNQSCRIYLDTDDELLAQAFATELAQQLGIVVAKYDIDNLSPELSYRFSMRVQRQSFLDRCAPMFFQNQQALSQPNGIAVFPLQFVVGTPQAWNLKQDIKDVVIEIPELTNQDRKVIWQYALPNITKWPKKHVDDLIWRSHHNATEIIRIGAKQPKQLKQVTEYIRSTRHNDLDGLAQPVNSQFNWQDLVVPKDLEDRLQEVVFEARERNRIWSDPEARRLFPHGRGLVALFSGPPGSGKTMAAQVIANELGLDLLRIDLSAVVSKWVGETTQNLQKILSAKISQQSVLFFDEADSIYGKRVNDIKDANDRYVNMDSGHLMVALENFDGIVLMATNLKANIDAAFIRRIRHTVEFSKPTVQARERIWLSVIGALFDEPTVKSLAGDIVNLAKIEATGAQIKSAVLSSIFSIKRHKIPLSIQLLGEMLCRELSKDGRGLSERELDQILTGSRQ</sequence>
<dbReference type="CDD" id="cd19481">
    <property type="entry name" value="RecA-like_protease"/>
    <property type="match status" value="1"/>
</dbReference>
<dbReference type="Proteomes" id="UP000315439">
    <property type="component" value="Unassembled WGS sequence"/>
</dbReference>
<keyword evidence="3 5" id="KW-0067">ATP-binding</keyword>
<dbReference type="InterPro" id="IPR003593">
    <property type="entry name" value="AAA+_ATPase"/>
</dbReference>
<evidence type="ECO:0000313" key="5">
    <source>
        <dbReference type="EMBL" id="TQV87769.1"/>
    </source>
</evidence>
<dbReference type="InterPro" id="IPR050221">
    <property type="entry name" value="26S_Proteasome_ATPase"/>
</dbReference>
<organism evidence="5 6">
    <name type="scientific">Aliikangiella coralliicola</name>
    <dbReference type="NCBI Taxonomy" id="2592383"/>
    <lineage>
        <taxon>Bacteria</taxon>
        <taxon>Pseudomonadati</taxon>
        <taxon>Pseudomonadota</taxon>
        <taxon>Gammaproteobacteria</taxon>
        <taxon>Oceanospirillales</taxon>
        <taxon>Pleioneaceae</taxon>
        <taxon>Aliikangiella</taxon>
    </lineage>
</organism>
<keyword evidence="6" id="KW-1185">Reference proteome</keyword>
<dbReference type="Pfam" id="PF00004">
    <property type="entry name" value="AAA"/>
    <property type="match status" value="1"/>
</dbReference>
<dbReference type="RefSeq" id="WP_142893430.1">
    <property type="nucleotide sequence ID" value="NZ_ML660163.1"/>
</dbReference>
<comment type="similarity">
    <text evidence="1">Belongs to the AAA ATPase family.</text>
</comment>
<evidence type="ECO:0000259" key="4">
    <source>
        <dbReference type="SMART" id="SM00382"/>
    </source>
</evidence>
<dbReference type="AlphaFoldDB" id="A0A545UE74"/>
<dbReference type="SMART" id="SM00382">
    <property type="entry name" value="AAA"/>
    <property type="match status" value="1"/>
</dbReference>
<gene>
    <name evidence="5" type="ORF">FLL46_10305</name>
</gene>
<evidence type="ECO:0000256" key="1">
    <source>
        <dbReference type="ARBA" id="ARBA00006914"/>
    </source>
</evidence>
<feature type="domain" description="AAA+ ATPase" evidence="4">
    <location>
        <begin position="406"/>
        <end position="539"/>
    </location>
</feature>
<dbReference type="SUPFAM" id="SSF52540">
    <property type="entry name" value="P-loop containing nucleoside triphosphate hydrolases"/>
    <property type="match status" value="1"/>
</dbReference>
<comment type="caution">
    <text evidence="5">The sequence shown here is derived from an EMBL/GenBank/DDBJ whole genome shotgun (WGS) entry which is preliminary data.</text>
</comment>
<dbReference type="Gene3D" id="3.40.50.300">
    <property type="entry name" value="P-loop containing nucleotide triphosphate hydrolases"/>
    <property type="match status" value="1"/>
</dbReference>
<protein>
    <submittedName>
        <fullName evidence="5">ATP-binding protein</fullName>
    </submittedName>
</protein>
<dbReference type="InterPro" id="IPR027417">
    <property type="entry name" value="P-loop_NTPase"/>
</dbReference>
<evidence type="ECO:0000256" key="3">
    <source>
        <dbReference type="ARBA" id="ARBA00022840"/>
    </source>
</evidence>
<dbReference type="GO" id="GO:0005524">
    <property type="term" value="F:ATP binding"/>
    <property type="evidence" value="ECO:0007669"/>
    <property type="project" value="UniProtKB-KW"/>
</dbReference>
<dbReference type="PANTHER" id="PTHR23073">
    <property type="entry name" value="26S PROTEASOME REGULATORY SUBUNIT"/>
    <property type="match status" value="1"/>
</dbReference>
<accession>A0A545UE74</accession>
<evidence type="ECO:0000313" key="6">
    <source>
        <dbReference type="Proteomes" id="UP000315439"/>
    </source>
</evidence>
<name>A0A545UE74_9GAMM</name>
<proteinExistence type="inferred from homology"/>